<dbReference type="Gene3D" id="4.10.1080.10">
    <property type="entry name" value="TSP type-3 repeat"/>
    <property type="match status" value="1"/>
</dbReference>
<dbReference type="InterPro" id="IPR028974">
    <property type="entry name" value="TSP_type-3_rpt"/>
</dbReference>
<keyword evidence="2" id="KW-0812">Transmembrane</keyword>
<dbReference type="AlphaFoldDB" id="A0AAV9U428"/>
<accession>A0AAV9U428</accession>
<keyword evidence="2" id="KW-0472">Membrane</keyword>
<dbReference type="Proteomes" id="UP001373714">
    <property type="component" value="Unassembled WGS sequence"/>
</dbReference>
<proteinExistence type="predicted"/>
<dbReference type="SUPFAM" id="SSF103647">
    <property type="entry name" value="TSP type-3 repeat"/>
    <property type="match status" value="1"/>
</dbReference>
<feature type="compositionally biased region" description="Low complexity" evidence="1">
    <location>
        <begin position="120"/>
        <end position="140"/>
    </location>
</feature>
<comment type="caution">
    <text evidence="3">The sequence shown here is derived from an EMBL/GenBank/DDBJ whole genome shotgun (WGS) entry which is preliminary data.</text>
</comment>
<protein>
    <submittedName>
        <fullName evidence="3">Uncharacterized protein</fullName>
    </submittedName>
</protein>
<name>A0AAV9U428_9PEZI</name>
<evidence type="ECO:0000313" key="3">
    <source>
        <dbReference type="EMBL" id="KAK6334359.1"/>
    </source>
</evidence>
<evidence type="ECO:0000313" key="4">
    <source>
        <dbReference type="Proteomes" id="UP001373714"/>
    </source>
</evidence>
<dbReference type="GO" id="GO:0005509">
    <property type="term" value="F:calcium ion binding"/>
    <property type="evidence" value="ECO:0007669"/>
    <property type="project" value="InterPro"/>
</dbReference>
<evidence type="ECO:0000256" key="2">
    <source>
        <dbReference type="SAM" id="Phobius"/>
    </source>
</evidence>
<feature type="transmembrane region" description="Helical" evidence="2">
    <location>
        <begin position="154"/>
        <end position="178"/>
    </location>
</feature>
<feature type="region of interest" description="Disordered" evidence="1">
    <location>
        <begin position="116"/>
        <end position="150"/>
    </location>
</feature>
<gene>
    <name evidence="3" type="ORF">TWF730_003572</name>
</gene>
<organism evidence="3 4">
    <name type="scientific">Orbilia blumenaviensis</name>
    <dbReference type="NCBI Taxonomy" id="1796055"/>
    <lineage>
        <taxon>Eukaryota</taxon>
        <taxon>Fungi</taxon>
        <taxon>Dikarya</taxon>
        <taxon>Ascomycota</taxon>
        <taxon>Pezizomycotina</taxon>
        <taxon>Orbiliomycetes</taxon>
        <taxon>Orbiliales</taxon>
        <taxon>Orbiliaceae</taxon>
        <taxon>Orbilia</taxon>
    </lineage>
</organism>
<reference evidence="3 4" key="1">
    <citation type="submission" date="2019-10" db="EMBL/GenBank/DDBJ databases">
        <authorList>
            <person name="Palmer J.M."/>
        </authorList>
    </citation>
    <scope>NUCLEOTIDE SEQUENCE [LARGE SCALE GENOMIC DNA]</scope>
    <source>
        <strain evidence="3 4">TWF730</strain>
    </source>
</reference>
<keyword evidence="2" id="KW-1133">Transmembrane helix</keyword>
<keyword evidence="4" id="KW-1185">Reference proteome</keyword>
<sequence length="206" mass="21337">MAERGPDPEDINGDGIKDVWIDTDGDGIPDAIDFDANGFQDGDLLDINSDGIPDAIRVYGLTNLMYLAFTRSADLRTTLVTSTIDRSTTTTTTTPISQQLGPSEAAITSEPAVADTLTIGPTSTPNTPVSSVTSSAAGPSETAISSSSNSKVPVGAIVGGAIGGLVVILLIALVILGIMRERRKLAQLEQARDIVGGNEGHETTKK</sequence>
<dbReference type="EMBL" id="JAVHNS010000015">
    <property type="protein sequence ID" value="KAK6334359.1"/>
    <property type="molecule type" value="Genomic_DNA"/>
</dbReference>
<evidence type="ECO:0000256" key="1">
    <source>
        <dbReference type="SAM" id="MobiDB-lite"/>
    </source>
</evidence>